<organism evidence="2">
    <name type="scientific">Hemiselmis tepida</name>
    <dbReference type="NCBI Taxonomy" id="464990"/>
    <lineage>
        <taxon>Eukaryota</taxon>
        <taxon>Cryptophyceae</taxon>
        <taxon>Cryptomonadales</taxon>
        <taxon>Hemiselmidaceae</taxon>
        <taxon>Hemiselmis</taxon>
    </lineage>
</organism>
<dbReference type="GO" id="GO:0030178">
    <property type="term" value="P:negative regulation of Wnt signaling pathway"/>
    <property type="evidence" value="ECO:0007669"/>
    <property type="project" value="TreeGrafter"/>
</dbReference>
<evidence type="ECO:0000313" key="2">
    <source>
        <dbReference type="EMBL" id="CAD8786777.1"/>
    </source>
</evidence>
<dbReference type="InterPro" id="IPR045870">
    <property type="entry name" value="TryX_NRX_thioredoxin_dom"/>
</dbReference>
<name>A0A7S0YPF4_9CRYP</name>
<dbReference type="CDD" id="cd03009">
    <property type="entry name" value="TryX_like_TryX_NRX"/>
    <property type="match status" value="1"/>
</dbReference>
<feature type="domain" description="Thioredoxin" evidence="1">
    <location>
        <begin position="151"/>
        <end position="302"/>
    </location>
</feature>
<protein>
    <recommendedName>
        <fullName evidence="1">Thioredoxin domain-containing protein</fullName>
    </recommendedName>
</protein>
<dbReference type="PANTHER" id="PTHR46472">
    <property type="entry name" value="NUCLEOREDOXIN"/>
    <property type="match status" value="1"/>
</dbReference>
<dbReference type="PANTHER" id="PTHR46472:SF1">
    <property type="entry name" value="NUCLEOREDOXIN"/>
    <property type="match status" value="1"/>
</dbReference>
<dbReference type="Gene3D" id="3.40.30.10">
    <property type="entry name" value="Glutaredoxin"/>
    <property type="match status" value="2"/>
</dbReference>
<gene>
    <name evidence="2" type="ORF">HTEP1355_LOCUS4595</name>
</gene>
<dbReference type="PROSITE" id="PS51352">
    <property type="entry name" value="THIOREDOXIN_2"/>
    <property type="match status" value="2"/>
</dbReference>
<dbReference type="EMBL" id="HBFN01007953">
    <property type="protein sequence ID" value="CAD8786777.1"/>
    <property type="molecule type" value="Transcribed_RNA"/>
</dbReference>
<evidence type="ECO:0000259" key="1">
    <source>
        <dbReference type="PROSITE" id="PS51352"/>
    </source>
</evidence>
<dbReference type="GO" id="GO:0031397">
    <property type="term" value="P:negative regulation of protein ubiquitination"/>
    <property type="evidence" value="ECO:0007669"/>
    <property type="project" value="TreeGrafter"/>
</dbReference>
<dbReference type="GO" id="GO:0005634">
    <property type="term" value="C:nucleus"/>
    <property type="evidence" value="ECO:0007669"/>
    <property type="project" value="TreeGrafter"/>
</dbReference>
<accession>A0A7S0YPF4</accession>
<reference evidence="2" key="1">
    <citation type="submission" date="2021-01" db="EMBL/GenBank/DDBJ databases">
        <authorList>
            <person name="Corre E."/>
            <person name="Pelletier E."/>
            <person name="Niang G."/>
            <person name="Scheremetjew M."/>
            <person name="Finn R."/>
            <person name="Kale V."/>
            <person name="Holt S."/>
            <person name="Cochrane G."/>
            <person name="Meng A."/>
            <person name="Brown T."/>
            <person name="Cohen L."/>
        </authorList>
    </citation>
    <scope>NUCLEOTIDE SEQUENCE</scope>
    <source>
        <strain evidence="2">CCMP443</strain>
    </source>
</reference>
<dbReference type="SUPFAM" id="SSF52833">
    <property type="entry name" value="Thioredoxin-like"/>
    <property type="match status" value="2"/>
</dbReference>
<dbReference type="InterPro" id="IPR036249">
    <property type="entry name" value="Thioredoxin-like_sf"/>
</dbReference>
<dbReference type="InterPro" id="IPR012336">
    <property type="entry name" value="Thioredoxin-like_fold"/>
</dbReference>
<dbReference type="Pfam" id="PF13905">
    <property type="entry name" value="Thioredoxin_8"/>
    <property type="match status" value="2"/>
</dbReference>
<dbReference type="InterPro" id="IPR013766">
    <property type="entry name" value="Thioredoxin_domain"/>
</dbReference>
<dbReference type="AlphaFoldDB" id="A0A7S0YPF4"/>
<sequence>MPAAQTPTAMEKLFDGCTIIKDGAEVSAAQLSGTEVVGLYFSAHWCPPCRGFTPKLAETYKQVVAAGKSFEIVFVSSDKDEKSFSEYAAEQPWAHLAFKDREAKARLSKKFKVSGIPSLVLLDGRTGKTINKDGRSALGNDPKGAKFPWVPPTIASAIGSRLVKPDGTEVDAAAALGGKTYAVYFSAHWCGPCKGFTPKLAAAYEALKARGDDFEVVFVSADRSEKAFADYFGTMPWLAVPFDDRDREQELSALFEVEGIPTLCIIGPDGKVSNADGVQAVAGDPECAKFPWGKEDVTALEDAGGFLNDTPCLILFGGDQGALRAPGKEERARASAAGDDGDVEEVAFVAGGDGGGDLAGQVRKLCQLGDQVGGGGQLVLLDIPDEGGFYVHEGGAVTEEAVRGFLADYRAKKLARKQLSRG</sequence>
<proteinExistence type="predicted"/>
<feature type="domain" description="Thioredoxin" evidence="1">
    <location>
        <begin position="1"/>
        <end position="139"/>
    </location>
</feature>
<dbReference type="GO" id="GO:0004791">
    <property type="term" value="F:thioredoxin-disulfide reductase (NADPH) activity"/>
    <property type="evidence" value="ECO:0007669"/>
    <property type="project" value="InterPro"/>
</dbReference>